<gene>
    <name evidence="2" type="ORF">OJ962_02680</name>
</gene>
<organism evidence="2 3">
    <name type="scientific">Solirubrobacter deserti</name>
    <dbReference type="NCBI Taxonomy" id="2282478"/>
    <lineage>
        <taxon>Bacteria</taxon>
        <taxon>Bacillati</taxon>
        <taxon>Actinomycetota</taxon>
        <taxon>Thermoleophilia</taxon>
        <taxon>Solirubrobacterales</taxon>
        <taxon>Solirubrobacteraceae</taxon>
        <taxon>Solirubrobacter</taxon>
    </lineage>
</organism>
<feature type="transmembrane region" description="Helical" evidence="1">
    <location>
        <begin position="9"/>
        <end position="30"/>
    </location>
</feature>
<evidence type="ECO:0000313" key="2">
    <source>
        <dbReference type="EMBL" id="MDA0136386.1"/>
    </source>
</evidence>
<feature type="transmembrane region" description="Helical" evidence="1">
    <location>
        <begin position="36"/>
        <end position="55"/>
    </location>
</feature>
<keyword evidence="1" id="KW-0472">Membrane</keyword>
<name>A0ABT4RDE3_9ACTN</name>
<protein>
    <recommendedName>
        <fullName evidence="4">DUF4229 domain-containing protein</fullName>
    </recommendedName>
</protein>
<accession>A0ABT4RDE3</accession>
<evidence type="ECO:0008006" key="4">
    <source>
        <dbReference type="Google" id="ProtNLM"/>
    </source>
</evidence>
<dbReference type="EMBL" id="JAPCID010000003">
    <property type="protein sequence ID" value="MDA0136386.1"/>
    <property type="molecule type" value="Genomic_DNA"/>
</dbReference>
<dbReference type="Proteomes" id="UP001147700">
    <property type="component" value="Unassembled WGS sequence"/>
</dbReference>
<keyword evidence="3" id="KW-1185">Reference proteome</keyword>
<comment type="caution">
    <text evidence="2">The sequence shown here is derived from an EMBL/GenBank/DDBJ whole genome shotgun (WGS) entry which is preliminary data.</text>
</comment>
<sequence>MKDDRLKLLLVRVTLPVTVFVVGVILIIVGGEVAQGAGIFLIGSAVLGALANAYMRLGLQSNADREREEARRRFFDEHGRWPRRDEI</sequence>
<evidence type="ECO:0000313" key="3">
    <source>
        <dbReference type="Proteomes" id="UP001147700"/>
    </source>
</evidence>
<keyword evidence="1" id="KW-1133">Transmembrane helix</keyword>
<reference evidence="2" key="1">
    <citation type="submission" date="2022-10" db="EMBL/GenBank/DDBJ databases">
        <title>The WGS of Solirubrobacter sp. CPCC 204708.</title>
        <authorList>
            <person name="Jiang Z."/>
        </authorList>
    </citation>
    <scope>NUCLEOTIDE SEQUENCE</scope>
    <source>
        <strain evidence="2">CPCC 204708</strain>
    </source>
</reference>
<proteinExistence type="predicted"/>
<dbReference type="RefSeq" id="WP_270006163.1">
    <property type="nucleotide sequence ID" value="NZ_JAPCID010000003.1"/>
</dbReference>
<evidence type="ECO:0000256" key="1">
    <source>
        <dbReference type="SAM" id="Phobius"/>
    </source>
</evidence>
<keyword evidence="1" id="KW-0812">Transmembrane</keyword>